<evidence type="ECO:0000313" key="4">
    <source>
        <dbReference type="RefSeq" id="XP_028039471.1"/>
    </source>
</evidence>
<dbReference type="OrthoDB" id="7426765at2759"/>
<dbReference type="AlphaFoldDB" id="A0A6J2KB01"/>
<keyword evidence="1" id="KW-0175">Coiled coil</keyword>
<keyword evidence="3" id="KW-1185">Reference proteome</keyword>
<accession>A0A6J2KB01</accession>
<reference evidence="4" key="1">
    <citation type="submission" date="2025-08" db="UniProtKB">
        <authorList>
            <consortium name="RefSeq"/>
        </authorList>
    </citation>
    <scope>IDENTIFICATION</scope>
    <source>
        <tissue evidence="4">Silk gland</tissue>
    </source>
</reference>
<sequence>MKQTKITKLFQTKLVARRSSDDCDELQDEIEKLRENLKEKQNELFQLQRNSYKHKSSPVKKKSEQFVRPQKIVLTNSIDSLKRNLELMSILTGMEVQSYVVGEHCCVVYHMQHDSDNVVKHGLRIEMQAGANVVSKSSLPLGFNINAVMEEYDNIMMPECLGAIRKALVAYYDRLQQFEALKKMLNVEAQLFKLLDASHIEISFSAQSAVEEDEHLNLVLVLDYRVYDIRPKQYSFKDLDIPAGAVAALKEQCTVFKRKPLQRAFRDAFIDGVGPYQMIHQIGFKPVERKSHRRKRFKAHPYNHNNDDTFRPEDCSDQSEEGPEP</sequence>
<evidence type="ECO:0000256" key="1">
    <source>
        <dbReference type="SAM" id="Coils"/>
    </source>
</evidence>
<organism evidence="3 4">
    <name type="scientific">Bombyx mandarina</name>
    <name type="common">Wild silk moth</name>
    <name type="synonym">Wild silkworm</name>
    <dbReference type="NCBI Taxonomy" id="7092"/>
    <lineage>
        <taxon>Eukaryota</taxon>
        <taxon>Metazoa</taxon>
        <taxon>Ecdysozoa</taxon>
        <taxon>Arthropoda</taxon>
        <taxon>Hexapoda</taxon>
        <taxon>Insecta</taxon>
        <taxon>Pterygota</taxon>
        <taxon>Neoptera</taxon>
        <taxon>Endopterygota</taxon>
        <taxon>Lepidoptera</taxon>
        <taxon>Glossata</taxon>
        <taxon>Ditrysia</taxon>
        <taxon>Bombycoidea</taxon>
        <taxon>Bombycidae</taxon>
        <taxon>Bombycinae</taxon>
        <taxon>Bombyx</taxon>
    </lineage>
</organism>
<gene>
    <name evidence="4" type="primary">LOC114249945</name>
</gene>
<evidence type="ECO:0000256" key="2">
    <source>
        <dbReference type="SAM" id="MobiDB-lite"/>
    </source>
</evidence>
<feature type="region of interest" description="Disordered" evidence="2">
    <location>
        <begin position="297"/>
        <end position="325"/>
    </location>
</feature>
<name>A0A6J2KB01_BOMMA</name>
<dbReference type="Proteomes" id="UP000504629">
    <property type="component" value="Unplaced"/>
</dbReference>
<feature type="compositionally biased region" description="Acidic residues" evidence="2">
    <location>
        <begin position="315"/>
        <end position="325"/>
    </location>
</feature>
<dbReference type="RefSeq" id="XP_028039471.1">
    <property type="nucleotide sequence ID" value="XM_028183670.1"/>
</dbReference>
<proteinExistence type="predicted"/>
<protein>
    <submittedName>
        <fullName evidence="4">Uncharacterized protein LOC114249945</fullName>
    </submittedName>
</protein>
<feature type="coiled-coil region" evidence="1">
    <location>
        <begin position="16"/>
        <end position="50"/>
    </location>
</feature>
<dbReference type="KEGG" id="bman:114249945"/>
<dbReference type="GeneID" id="114249945"/>
<feature type="compositionally biased region" description="Basic and acidic residues" evidence="2">
    <location>
        <begin position="305"/>
        <end position="314"/>
    </location>
</feature>
<evidence type="ECO:0000313" key="3">
    <source>
        <dbReference type="Proteomes" id="UP000504629"/>
    </source>
</evidence>